<evidence type="ECO:0000256" key="1">
    <source>
        <dbReference type="SAM" id="MobiDB-lite"/>
    </source>
</evidence>
<feature type="domain" description="HTH myb-type" evidence="3">
    <location>
        <begin position="114"/>
        <end position="164"/>
    </location>
</feature>
<dbReference type="PANTHER" id="PTHR45614">
    <property type="entry name" value="MYB PROTEIN-RELATED"/>
    <property type="match status" value="1"/>
</dbReference>
<dbReference type="InterPro" id="IPR050560">
    <property type="entry name" value="MYB_TF"/>
</dbReference>
<reference evidence="4" key="1">
    <citation type="submission" date="2020-07" db="EMBL/GenBank/DDBJ databases">
        <authorList>
            <person name="Nieuwenhuis M."/>
            <person name="Van De Peppel L.J.J."/>
        </authorList>
    </citation>
    <scope>NUCLEOTIDE SEQUENCE</scope>
    <source>
        <strain evidence="4">AP01</strain>
        <tissue evidence="4">Mycelium</tissue>
    </source>
</reference>
<dbReference type="OrthoDB" id="2143914at2759"/>
<feature type="domain" description="Myb-like" evidence="2">
    <location>
        <begin position="6"/>
        <end position="57"/>
    </location>
</feature>
<evidence type="ECO:0000259" key="2">
    <source>
        <dbReference type="PROSITE" id="PS50090"/>
    </source>
</evidence>
<gene>
    <name evidence="4" type="ORF">DXG03_006911</name>
</gene>
<reference evidence="4" key="2">
    <citation type="submission" date="2021-10" db="EMBL/GenBank/DDBJ databases">
        <title>Phylogenomics reveals ancestral predisposition of the termite-cultivated fungus Termitomyces towards a domesticated lifestyle.</title>
        <authorList>
            <person name="Auxier B."/>
            <person name="Grum-Grzhimaylo A."/>
            <person name="Cardenas M.E."/>
            <person name="Lodge J.D."/>
            <person name="Laessoe T."/>
            <person name="Pedersen O."/>
            <person name="Smith M.E."/>
            <person name="Kuyper T.W."/>
            <person name="Franco-Molano E.A."/>
            <person name="Baroni T.J."/>
            <person name="Aanen D.K."/>
        </authorList>
    </citation>
    <scope>NUCLEOTIDE SEQUENCE</scope>
    <source>
        <strain evidence="4">AP01</strain>
        <tissue evidence="4">Mycelium</tissue>
    </source>
</reference>
<feature type="domain" description="Myb-like" evidence="2">
    <location>
        <begin position="109"/>
        <end position="160"/>
    </location>
</feature>
<accession>A0A9P7GDA2</accession>
<dbReference type="GO" id="GO:0005634">
    <property type="term" value="C:nucleus"/>
    <property type="evidence" value="ECO:0007669"/>
    <property type="project" value="TreeGrafter"/>
</dbReference>
<dbReference type="Gene3D" id="1.10.10.60">
    <property type="entry name" value="Homeodomain-like"/>
    <property type="match status" value="3"/>
</dbReference>
<comment type="caution">
    <text evidence="4">The sequence shown here is derived from an EMBL/GenBank/DDBJ whole genome shotgun (WGS) entry which is preliminary data.</text>
</comment>
<feature type="compositionally biased region" description="Basic and acidic residues" evidence="1">
    <location>
        <begin position="380"/>
        <end position="394"/>
    </location>
</feature>
<feature type="region of interest" description="Disordered" evidence="1">
    <location>
        <begin position="163"/>
        <end position="212"/>
    </location>
</feature>
<feature type="region of interest" description="Disordered" evidence="1">
    <location>
        <begin position="370"/>
        <end position="394"/>
    </location>
</feature>
<feature type="domain" description="HTH myb-type" evidence="3">
    <location>
        <begin position="58"/>
        <end position="112"/>
    </location>
</feature>
<dbReference type="AlphaFoldDB" id="A0A9P7GDA2"/>
<protein>
    <submittedName>
        <fullName evidence="4">Uncharacterized protein</fullName>
    </submittedName>
</protein>
<feature type="compositionally biased region" description="Low complexity" evidence="1">
    <location>
        <begin position="190"/>
        <end position="202"/>
    </location>
</feature>
<organism evidence="4 5">
    <name type="scientific">Asterophora parasitica</name>
    <dbReference type="NCBI Taxonomy" id="117018"/>
    <lineage>
        <taxon>Eukaryota</taxon>
        <taxon>Fungi</taxon>
        <taxon>Dikarya</taxon>
        <taxon>Basidiomycota</taxon>
        <taxon>Agaricomycotina</taxon>
        <taxon>Agaricomycetes</taxon>
        <taxon>Agaricomycetidae</taxon>
        <taxon>Agaricales</taxon>
        <taxon>Tricholomatineae</taxon>
        <taxon>Lyophyllaceae</taxon>
        <taxon>Asterophora</taxon>
    </lineage>
</organism>
<proteinExistence type="predicted"/>
<dbReference type="SUPFAM" id="SSF46689">
    <property type="entry name" value="Homeodomain-like"/>
    <property type="match status" value="2"/>
</dbReference>
<evidence type="ECO:0000259" key="3">
    <source>
        <dbReference type="PROSITE" id="PS51294"/>
    </source>
</evidence>
<dbReference type="PROSITE" id="PS51294">
    <property type="entry name" value="HTH_MYB"/>
    <property type="match status" value="3"/>
</dbReference>
<dbReference type="SMART" id="SM00717">
    <property type="entry name" value="SANT"/>
    <property type="match status" value="3"/>
</dbReference>
<dbReference type="Pfam" id="PF00249">
    <property type="entry name" value="Myb_DNA-binding"/>
    <property type="match status" value="1"/>
</dbReference>
<dbReference type="CDD" id="cd00167">
    <property type="entry name" value="SANT"/>
    <property type="match status" value="3"/>
</dbReference>
<dbReference type="EMBL" id="JABCKV010000049">
    <property type="protein sequence ID" value="KAG5645097.1"/>
    <property type="molecule type" value="Genomic_DNA"/>
</dbReference>
<dbReference type="GO" id="GO:0000978">
    <property type="term" value="F:RNA polymerase II cis-regulatory region sequence-specific DNA binding"/>
    <property type="evidence" value="ECO:0007669"/>
    <property type="project" value="TreeGrafter"/>
</dbReference>
<dbReference type="GO" id="GO:0000981">
    <property type="term" value="F:DNA-binding transcription factor activity, RNA polymerase II-specific"/>
    <property type="evidence" value="ECO:0007669"/>
    <property type="project" value="TreeGrafter"/>
</dbReference>
<dbReference type="InterPro" id="IPR017930">
    <property type="entry name" value="Myb_dom"/>
</dbReference>
<dbReference type="PROSITE" id="PS50090">
    <property type="entry name" value="MYB_LIKE"/>
    <property type="match status" value="3"/>
</dbReference>
<keyword evidence="5" id="KW-1185">Reference proteome</keyword>
<evidence type="ECO:0000313" key="4">
    <source>
        <dbReference type="EMBL" id="KAG5645097.1"/>
    </source>
</evidence>
<sequence>MLCRERRSWTAKEDQLLRDAVEREDPDTPNPSKWHAIAKHVPNRTNKDCRKRWFAKMASDVVKGGWAPDEDEKLVKGIERYGTRWSLVASVVQTRNSDQCAKRWTDTLNPAIDRTTWTSEADELLLQAVNEHGKVWTKIVKTYFPGRTGLSAKNRYNSITRFNVDPSRSSRSRRKTPDLLPYISHRKSESSSSSSSSVSPSTPSIPIPEMPHSPFSSAIESVSESYLFDSLSNWSQSSPLESPHDGISFYSSPNMFLKEESMSGALLSLPPDVNVNHQPFDSSLNASIPNFTDESRNVYSSHSTAQSTPRHSLFQQHHSSSGLYTILPDEAYSSYAQHRPGPGGYGAEVSNPMPLYQAVPSQGNLQVGMGWGPETNFAQSRHDRPKLHESSFVF</sequence>
<dbReference type="Pfam" id="PF13921">
    <property type="entry name" value="Myb_DNA-bind_6"/>
    <property type="match status" value="1"/>
</dbReference>
<feature type="domain" description="HTH myb-type" evidence="3">
    <location>
        <begin position="1"/>
        <end position="53"/>
    </location>
</feature>
<name>A0A9P7GDA2_9AGAR</name>
<dbReference type="PANTHER" id="PTHR45614:SF199">
    <property type="entry name" value="MYB-LIKE TRANSCRIPTION FACTOR (EUROFUNG)-RELATED"/>
    <property type="match status" value="1"/>
</dbReference>
<dbReference type="InterPro" id="IPR001005">
    <property type="entry name" value="SANT/Myb"/>
</dbReference>
<dbReference type="Proteomes" id="UP000775547">
    <property type="component" value="Unassembled WGS sequence"/>
</dbReference>
<evidence type="ECO:0000313" key="5">
    <source>
        <dbReference type="Proteomes" id="UP000775547"/>
    </source>
</evidence>
<dbReference type="InterPro" id="IPR009057">
    <property type="entry name" value="Homeodomain-like_sf"/>
</dbReference>
<feature type="domain" description="Myb-like" evidence="2">
    <location>
        <begin position="58"/>
        <end position="108"/>
    </location>
</feature>